<dbReference type="GO" id="GO:0101031">
    <property type="term" value="C:protein folding chaperone complex"/>
    <property type="evidence" value="ECO:0007669"/>
    <property type="project" value="TreeGrafter"/>
</dbReference>
<dbReference type="PANTHER" id="PTHR46423">
    <property type="entry name" value="RNA POLYMERASE II-ASSOCIATED PROTEIN 3"/>
    <property type="match status" value="1"/>
</dbReference>
<organism evidence="5">
    <name type="scientific">Rodentolepis nana</name>
    <name type="common">Dwarf tapeworm</name>
    <name type="synonym">Hymenolepis nana</name>
    <dbReference type="NCBI Taxonomy" id="102285"/>
    <lineage>
        <taxon>Eukaryota</taxon>
        <taxon>Metazoa</taxon>
        <taxon>Spiralia</taxon>
        <taxon>Lophotrochozoa</taxon>
        <taxon>Platyhelminthes</taxon>
        <taxon>Cestoda</taxon>
        <taxon>Eucestoda</taxon>
        <taxon>Cyclophyllidea</taxon>
        <taxon>Hymenolepididae</taxon>
        <taxon>Rodentolepis</taxon>
    </lineage>
</organism>
<feature type="repeat" description="TPR" evidence="2">
    <location>
        <begin position="112"/>
        <end position="145"/>
    </location>
</feature>
<dbReference type="SUPFAM" id="SSF48452">
    <property type="entry name" value="TPR-like"/>
    <property type="match status" value="1"/>
</dbReference>
<evidence type="ECO:0000313" key="3">
    <source>
        <dbReference type="EMBL" id="VDO09422.1"/>
    </source>
</evidence>
<dbReference type="STRING" id="102285.A0A0R3TTL1"/>
<dbReference type="EMBL" id="UZAE01013350">
    <property type="protein sequence ID" value="VDO09422.1"/>
    <property type="molecule type" value="Genomic_DNA"/>
</dbReference>
<accession>A0A0R3TTL1</accession>
<evidence type="ECO:0000256" key="1">
    <source>
        <dbReference type="ARBA" id="ARBA00022803"/>
    </source>
</evidence>
<dbReference type="InterPro" id="IPR011990">
    <property type="entry name" value="TPR-like_helical_dom_sf"/>
</dbReference>
<evidence type="ECO:0000313" key="5">
    <source>
        <dbReference type="WBParaSite" id="HNAJ_0001106101-mRNA-1"/>
    </source>
</evidence>
<dbReference type="SMART" id="SM00028">
    <property type="entry name" value="TPR"/>
    <property type="match status" value="2"/>
</dbReference>
<evidence type="ECO:0000313" key="4">
    <source>
        <dbReference type="Proteomes" id="UP000278807"/>
    </source>
</evidence>
<keyword evidence="4" id="KW-1185">Reference proteome</keyword>
<dbReference type="PROSITE" id="PS50005">
    <property type="entry name" value="TPR"/>
    <property type="match status" value="1"/>
</dbReference>
<dbReference type="Gene3D" id="1.25.40.10">
    <property type="entry name" value="Tetratricopeptide repeat domain"/>
    <property type="match status" value="1"/>
</dbReference>
<evidence type="ECO:0000256" key="2">
    <source>
        <dbReference type="PROSITE-ProRule" id="PRU00339"/>
    </source>
</evidence>
<name>A0A0R3TTL1_RODNA</name>
<keyword evidence="1 2" id="KW-0802">TPR repeat</keyword>
<gene>
    <name evidence="3" type="ORF">HNAJ_LOCUS11051</name>
</gene>
<reference evidence="5" key="1">
    <citation type="submission" date="2017-02" db="UniProtKB">
        <authorList>
            <consortium name="WormBaseParasite"/>
        </authorList>
    </citation>
    <scope>IDENTIFICATION</scope>
</reference>
<reference evidence="3 4" key="2">
    <citation type="submission" date="2018-11" db="EMBL/GenBank/DDBJ databases">
        <authorList>
            <consortium name="Pathogen Informatics"/>
        </authorList>
    </citation>
    <scope>NUCLEOTIDE SEQUENCE [LARGE SCALE GENOMIC DNA]</scope>
</reference>
<dbReference type="Pfam" id="PF13414">
    <property type="entry name" value="TPR_11"/>
    <property type="match status" value="1"/>
</dbReference>
<dbReference type="OrthoDB" id="10038545at2759"/>
<dbReference type="InterPro" id="IPR019734">
    <property type="entry name" value="TPR_rpt"/>
</dbReference>
<dbReference type="PANTHER" id="PTHR46423:SF1">
    <property type="entry name" value="RNA POLYMERASE II-ASSOCIATED PROTEIN 3"/>
    <property type="match status" value="1"/>
</dbReference>
<proteinExistence type="predicted"/>
<dbReference type="AlphaFoldDB" id="A0A0R3TTL1"/>
<dbReference type="InterPro" id="IPR051966">
    <property type="entry name" value="RPAP3"/>
</dbReference>
<dbReference type="WBParaSite" id="HNAJ_0001106101-mRNA-1">
    <property type="protein sequence ID" value="HNAJ_0001106101-mRNA-1"/>
    <property type="gene ID" value="HNAJ_0001106101"/>
</dbReference>
<dbReference type="Proteomes" id="UP000278807">
    <property type="component" value="Unassembled WGS sequence"/>
</dbReference>
<sequence length="185" mass="21692">MDANKFLEMRRQMEENNQDIKDFLGDFDKWKSEVEGKSLRLKGKLAADENLPPIRNIFHKKRKKKNSSKKKAWDKFDVDKALEEIDVPESVISDSESETDEEWENERRLKLSEVEKDEGNRLFKEGKYEDAVEKYTTAIRLAPENPLLYTNRAIALYKLERYASSESDCSIALSMNARLVKGFYR</sequence>
<protein>
    <submittedName>
        <fullName evidence="5">TPR_REGION domain-containing protein</fullName>
    </submittedName>
</protein>